<evidence type="ECO:0000256" key="3">
    <source>
        <dbReference type="ARBA" id="ARBA00022679"/>
    </source>
</evidence>
<reference evidence="6 7" key="1">
    <citation type="submission" date="2014-06" db="EMBL/GenBank/DDBJ databases">
        <authorList>
            <person name="Urmite Genomes Urmite Genomes"/>
        </authorList>
    </citation>
    <scope>NUCLEOTIDE SEQUENCE [LARGE SCALE GENOMIC DNA]</scope>
</reference>
<dbReference type="PANTHER" id="PTHR30201">
    <property type="entry name" value="TRIPHOSPHORIBOSYL-DEPHOSPHO-COA SYNTHASE"/>
    <property type="match status" value="1"/>
</dbReference>
<dbReference type="PANTHER" id="PTHR30201:SF2">
    <property type="entry name" value="2-(5''-TRIPHOSPHORIBOSYL)-3'-DEPHOSPHOCOENZYME-A SYNTHASE"/>
    <property type="match status" value="1"/>
</dbReference>
<keyword evidence="7" id="KW-1185">Reference proteome</keyword>
<protein>
    <recommendedName>
        <fullName evidence="2">triphosphoribosyl-dephospho-CoA synthase</fullName>
        <ecNumber evidence="2">2.4.2.52</ecNumber>
    </recommendedName>
</protein>
<evidence type="ECO:0000313" key="6">
    <source>
        <dbReference type="EMBL" id="CDZ77527.1"/>
    </source>
</evidence>
<dbReference type="GO" id="GO:0046917">
    <property type="term" value="F:triphosphoribosyl-dephospho-CoA synthase activity"/>
    <property type="evidence" value="ECO:0007669"/>
    <property type="project" value="UniProtKB-EC"/>
</dbReference>
<dbReference type="AlphaFoldDB" id="A0A078KWX5"/>
<dbReference type="STRING" id="1034943.BN59_01810"/>
<sequence length="295" mass="33311">MSLSQEQCFMNATLPYKQTEAEIANFLARIAVRALYFEVKAYPKPGLVSFVDSGAHQDMNGATFYRSILSLRHYFSQIIREGLRRHDFAALKQLAIQAEQRMLEKTAGINTHRGAIFALGLLSISTARLMNAQSIFTARELQQQLLADWRADLAEHQTNPRSHGAVVRKNLKIVDARQMAMQGYELPFQLLAPFIELFLETSSIDTVCLFAYLELLQGIDDTNILYRKGEQGLAYAKSRAAELLALNCHQARMTQAIDMHHLFSRENISPGGVADLLAIVLFLGQVFCEQLRCHY</sequence>
<dbReference type="GO" id="GO:0005524">
    <property type="term" value="F:ATP binding"/>
    <property type="evidence" value="ECO:0007669"/>
    <property type="project" value="UniProtKB-KW"/>
</dbReference>
<dbReference type="GO" id="GO:0051191">
    <property type="term" value="P:prosthetic group biosynthetic process"/>
    <property type="evidence" value="ECO:0007669"/>
    <property type="project" value="TreeGrafter"/>
</dbReference>
<evidence type="ECO:0000256" key="4">
    <source>
        <dbReference type="ARBA" id="ARBA00022741"/>
    </source>
</evidence>
<evidence type="ECO:0000256" key="5">
    <source>
        <dbReference type="ARBA" id="ARBA00022840"/>
    </source>
</evidence>
<dbReference type="Gene3D" id="1.10.4200.10">
    <property type="entry name" value="Triphosphoribosyl-dephospho-CoA protein"/>
    <property type="match status" value="2"/>
</dbReference>
<proteinExistence type="predicted"/>
<organism evidence="6 7">
    <name type="scientific">Legionella massiliensis</name>
    <dbReference type="NCBI Taxonomy" id="1034943"/>
    <lineage>
        <taxon>Bacteria</taxon>
        <taxon>Pseudomonadati</taxon>
        <taxon>Pseudomonadota</taxon>
        <taxon>Gammaproteobacteria</taxon>
        <taxon>Legionellales</taxon>
        <taxon>Legionellaceae</taxon>
        <taxon>Legionella</taxon>
    </lineage>
</organism>
<dbReference type="InterPro" id="IPR002736">
    <property type="entry name" value="CitG"/>
</dbReference>
<accession>A0A078KWX5</accession>
<evidence type="ECO:0000256" key="1">
    <source>
        <dbReference type="ARBA" id="ARBA00001210"/>
    </source>
</evidence>
<dbReference type="Pfam" id="PF01874">
    <property type="entry name" value="CitG"/>
    <property type="match status" value="1"/>
</dbReference>
<dbReference type="EMBL" id="CCSB01000002">
    <property type="protein sequence ID" value="CDZ77527.1"/>
    <property type="molecule type" value="Genomic_DNA"/>
</dbReference>
<keyword evidence="4" id="KW-0547">Nucleotide-binding</keyword>
<evidence type="ECO:0000256" key="2">
    <source>
        <dbReference type="ARBA" id="ARBA00012074"/>
    </source>
</evidence>
<keyword evidence="5" id="KW-0067">ATP-binding</keyword>
<keyword evidence="3" id="KW-0808">Transferase</keyword>
<evidence type="ECO:0000313" key="7">
    <source>
        <dbReference type="Proteomes" id="UP000044071"/>
    </source>
</evidence>
<dbReference type="eggNOG" id="COG1767">
    <property type="taxonomic scope" value="Bacteria"/>
</dbReference>
<dbReference type="Proteomes" id="UP000044071">
    <property type="component" value="Unassembled WGS sequence"/>
</dbReference>
<dbReference type="EC" id="2.4.2.52" evidence="2"/>
<gene>
    <name evidence="6" type="primary">citG</name>
    <name evidence="6" type="ORF">BN59_01810</name>
</gene>
<name>A0A078KWX5_9GAMM</name>
<comment type="catalytic activity">
    <reaction evidence="1">
        <text>3'-dephospho-CoA + ATP = 2'-(5''-triphospho-alpha-D-ribosyl)-3'-dephospho-CoA + adenine</text>
        <dbReference type="Rhea" id="RHEA:15117"/>
        <dbReference type="ChEBI" id="CHEBI:16708"/>
        <dbReference type="ChEBI" id="CHEBI:30616"/>
        <dbReference type="ChEBI" id="CHEBI:57328"/>
        <dbReference type="ChEBI" id="CHEBI:61378"/>
        <dbReference type="EC" id="2.4.2.52"/>
    </reaction>
</comment>